<evidence type="ECO:0000313" key="4">
    <source>
        <dbReference type="Proteomes" id="UP000055024"/>
    </source>
</evidence>
<dbReference type="Proteomes" id="UP000055024">
    <property type="component" value="Unassembled WGS sequence"/>
</dbReference>
<dbReference type="InterPro" id="IPR039913">
    <property type="entry name" value="RPAP1/Rba50"/>
</dbReference>
<name>A0A0V1H926_9BILA</name>
<sequence length="230" mass="26564">MQVTFIIYVQQVMQRPVADDDIVKLQEEFLKNKPKELSTKLVRPTIVNTNEKCTSASELQNQQNSSTRAERPVDLTDFKFQPPTIKNDIFSANKYSTHNILEKKFDSFEKTVQAENELDKIKDEVNTENTEKLSKMTTEEILKEREKLLKSLDPQTVAFLCNKNKSSQIMNDTSVNNDKEPKNDEVSNLVDSDKTQLPFDVNPSWLHMSVVEREKLEWMSDTTITKSEAI</sequence>
<dbReference type="EMBL" id="JYDP01000109">
    <property type="protein sequence ID" value="KRZ07005.1"/>
    <property type="molecule type" value="Genomic_DNA"/>
</dbReference>
<evidence type="ECO:0000259" key="2">
    <source>
        <dbReference type="Pfam" id="PF08621"/>
    </source>
</evidence>
<keyword evidence="4" id="KW-1185">Reference proteome</keyword>
<feature type="domain" description="RPAP1 N-terminal" evidence="2">
    <location>
        <begin position="125"/>
        <end position="165"/>
    </location>
</feature>
<dbReference type="OrthoDB" id="348201at2759"/>
<accession>A0A0V1H926</accession>
<comment type="caution">
    <text evidence="3">The sequence shown here is derived from an EMBL/GenBank/DDBJ whole genome shotgun (WGS) entry which is preliminary data.</text>
</comment>
<protein>
    <submittedName>
        <fullName evidence="3">RNA polymerase II-associated protein 1</fullName>
    </submittedName>
</protein>
<organism evidence="3 4">
    <name type="scientific">Trichinella zimbabwensis</name>
    <dbReference type="NCBI Taxonomy" id="268475"/>
    <lineage>
        <taxon>Eukaryota</taxon>
        <taxon>Metazoa</taxon>
        <taxon>Ecdysozoa</taxon>
        <taxon>Nematoda</taxon>
        <taxon>Enoplea</taxon>
        <taxon>Dorylaimia</taxon>
        <taxon>Trichinellida</taxon>
        <taxon>Trichinellidae</taxon>
        <taxon>Trichinella</taxon>
    </lineage>
</organism>
<feature type="region of interest" description="Disordered" evidence="1">
    <location>
        <begin position="169"/>
        <end position="190"/>
    </location>
</feature>
<reference evidence="3 4" key="1">
    <citation type="submission" date="2015-01" db="EMBL/GenBank/DDBJ databases">
        <title>Evolution of Trichinella species and genotypes.</title>
        <authorList>
            <person name="Korhonen P.K."/>
            <person name="Edoardo P."/>
            <person name="Giuseppe L.R."/>
            <person name="Gasser R.B."/>
        </authorList>
    </citation>
    <scope>NUCLEOTIDE SEQUENCE [LARGE SCALE GENOMIC DNA]</scope>
    <source>
        <strain evidence="3">ISS1029</strain>
    </source>
</reference>
<evidence type="ECO:0000256" key="1">
    <source>
        <dbReference type="SAM" id="MobiDB-lite"/>
    </source>
</evidence>
<dbReference type="PANTHER" id="PTHR21483">
    <property type="entry name" value="RNA POLYMERASE II-ASSOCIATED PROTEIN 1"/>
    <property type="match status" value="1"/>
</dbReference>
<dbReference type="PANTHER" id="PTHR21483:SF18">
    <property type="entry name" value="RNA POLYMERASE II-ASSOCIATED PROTEIN 1"/>
    <property type="match status" value="1"/>
</dbReference>
<dbReference type="AlphaFoldDB" id="A0A0V1H926"/>
<evidence type="ECO:0000313" key="3">
    <source>
        <dbReference type="EMBL" id="KRZ07005.1"/>
    </source>
</evidence>
<dbReference type="InterPro" id="IPR013930">
    <property type="entry name" value="RPAP1_N"/>
</dbReference>
<proteinExistence type="predicted"/>
<gene>
    <name evidence="3" type="primary">Rpap1</name>
    <name evidence="3" type="ORF">T11_4492</name>
</gene>
<dbReference type="Pfam" id="PF08621">
    <property type="entry name" value="RPAP1_N"/>
    <property type="match status" value="1"/>
</dbReference>
<dbReference type="GO" id="GO:0006366">
    <property type="term" value="P:transcription by RNA polymerase II"/>
    <property type="evidence" value="ECO:0007669"/>
    <property type="project" value="InterPro"/>
</dbReference>